<dbReference type="InterPro" id="IPR040848">
    <property type="entry name" value="AAA_lid_7"/>
</dbReference>
<feature type="compositionally biased region" description="Basic and acidic residues" evidence="10">
    <location>
        <begin position="3627"/>
        <end position="3637"/>
    </location>
</feature>
<feature type="compositionally biased region" description="Basic and acidic residues" evidence="10">
    <location>
        <begin position="3929"/>
        <end position="3940"/>
    </location>
</feature>
<keyword evidence="6 9" id="KW-0067">ATP-binding</keyword>
<feature type="compositionally biased region" description="Acidic residues" evidence="10">
    <location>
        <begin position="4250"/>
        <end position="4262"/>
    </location>
</feature>
<feature type="compositionally biased region" description="Basic and acidic residues" evidence="10">
    <location>
        <begin position="3896"/>
        <end position="3918"/>
    </location>
</feature>
<dbReference type="FunFam" id="3.40.50.300:FF:001384">
    <property type="entry name" value="Midasin"/>
    <property type="match status" value="1"/>
</dbReference>
<comment type="function">
    <text evidence="9">Nuclear chaperone required for maturation and nuclear export of pre-60S ribosome subunits.</text>
</comment>
<dbReference type="InterPro" id="IPR002035">
    <property type="entry name" value="VWF_A"/>
</dbReference>
<dbReference type="GO" id="GO:0005524">
    <property type="term" value="F:ATP binding"/>
    <property type="evidence" value="ECO:0007669"/>
    <property type="project" value="UniProtKB-KW"/>
</dbReference>
<dbReference type="GO" id="GO:0005654">
    <property type="term" value="C:nucleoplasm"/>
    <property type="evidence" value="ECO:0007669"/>
    <property type="project" value="UniProtKB-SubCell"/>
</dbReference>
<accession>G0UIS9</accession>
<feature type="domain" description="VWFA" evidence="11">
    <location>
        <begin position="4345"/>
        <end position="4490"/>
    </location>
</feature>
<feature type="compositionally biased region" description="Basic and acidic residues" evidence="10">
    <location>
        <begin position="4240"/>
        <end position="4249"/>
    </location>
</feature>
<gene>
    <name evidence="12" type="ORF">TCIL3000_1_370</name>
</gene>
<evidence type="ECO:0000256" key="8">
    <source>
        <dbReference type="ARBA" id="ARBA00023242"/>
    </source>
</evidence>
<dbReference type="PROSITE" id="PS00675">
    <property type="entry name" value="SIGMA54_INTERACT_1"/>
    <property type="match status" value="1"/>
</dbReference>
<keyword evidence="8 9" id="KW-0539">Nucleus</keyword>
<evidence type="ECO:0000256" key="4">
    <source>
        <dbReference type="ARBA" id="ARBA00017143"/>
    </source>
</evidence>
<dbReference type="GO" id="GO:0016887">
    <property type="term" value="F:ATP hydrolysis activity"/>
    <property type="evidence" value="ECO:0007669"/>
    <property type="project" value="InterPro"/>
</dbReference>
<evidence type="ECO:0000256" key="5">
    <source>
        <dbReference type="ARBA" id="ARBA00022741"/>
    </source>
</evidence>
<feature type="compositionally biased region" description="Acidic residues" evidence="10">
    <location>
        <begin position="3858"/>
        <end position="3893"/>
    </location>
</feature>
<dbReference type="GO" id="GO:0005730">
    <property type="term" value="C:nucleolus"/>
    <property type="evidence" value="ECO:0007669"/>
    <property type="project" value="UniProtKB-SubCell"/>
</dbReference>
<proteinExistence type="inferred from homology"/>
<organism evidence="12">
    <name type="scientific">Trypanosoma congolense (strain IL3000)</name>
    <dbReference type="NCBI Taxonomy" id="1068625"/>
    <lineage>
        <taxon>Eukaryota</taxon>
        <taxon>Discoba</taxon>
        <taxon>Euglenozoa</taxon>
        <taxon>Kinetoplastea</taxon>
        <taxon>Metakinetoplastina</taxon>
        <taxon>Trypanosomatida</taxon>
        <taxon>Trypanosomatidae</taxon>
        <taxon>Trypanosoma</taxon>
        <taxon>Nannomonas</taxon>
    </lineage>
</organism>
<comment type="subcellular location">
    <subcellularLocation>
        <location evidence="1">Nucleus</location>
        <location evidence="1">Nucleolus</location>
    </subcellularLocation>
    <subcellularLocation>
        <location evidence="2">Nucleus</location>
        <location evidence="2">Nucleoplasm</location>
    </subcellularLocation>
</comment>
<keyword evidence="7 9" id="KW-0143">Chaperone</keyword>
<feature type="compositionally biased region" description="Basic and acidic residues" evidence="10">
    <location>
        <begin position="4063"/>
        <end position="4080"/>
    </location>
</feature>
<dbReference type="FunFam" id="3.40.50.300:FF:002705">
    <property type="entry name" value="Midasin"/>
    <property type="match status" value="1"/>
</dbReference>
<feature type="compositionally biased region" description="Acidic residues" evidence="10">
    <location>
        <begin position="4133"/>
        <end position="4147"/>
    </location>
</feature>
<feature type="compositionally biased region" description="Acidic residues" evidence="10">
    <location>
        <begin position="4181"/>
        <end position="4195"/>
    </location>
</feature>
<name>G0UIS9_TRYCI</name>
<dbReference type="GO" id="GO:0000055">
    <property type="term" value="P:ribosomal large subunit export from nucleus"/>
    <property type="evidence" value="ECO:0007669"/>
    <property type="project" value="TreeGrafter"/>
</dbReference>
<feature type="compositionally biased region" description="Basic and acidic residues" evidence="10">
    <location>
        <begin position="3777"/>
        <end position="3796"/>
    </location>
</feature>
<dbReference type="InterPro" id="IPR011704">
    <property type="entry name" value="ATPase_dyneun-rel_AAA"/>
</dbReference>
<dbReference type="PIRSF" id="PIRSF010340">
    <property type="entry name" value="Midasin"/>
    <property type="match status" value="1"/>
</dbReference>
<feature type="compositionally biased region" description="Basic and acidic residues" evidence="10">
    <location>
        <begin position="3808"/>
        <end position="3819"/>
    </location>
</feature>
<dbReference type="PANTHER" id="PTHR48103">
    <property type="entry name" value="MIDASIN-RELATED"/>
    <property type="match status" value="1"/>
</dbReference>
<dbReference type="Gene3D" id="3.40.50.300">
    <property type="entry name" value="P-loop containing nucleotide triphosphate hydrolases"/>
    <property type="match status" value="6"/>
</dbReference>
<feature type="compositionally biased region" description="Basic and acidic residues" evidence="10">
    <location>
        <begin position="4012"/>
        <end position="4028"/>
    </location>
</feature>
<evidence type="ECO:0000256" key="7">
    <source>
        <dbReference type="ARBA" id="ARBA00023186"/>
    </source>
</evidence>
<feature type="region of interest" description="Disordered" evidence="10">
    <location>
        <begin position="3615"/>
        <end position="3637"/>
    </location>
</feature>
<dbReference type="Pfam" id="PF21108">
    <property type="entry name" value="MDN1_4th"/>
    <property type="match status" value="1"/>
</dbReference>
<feature type="compositionally biased region" description="Basic residues" evidence="10">
    <location>
        <begin position="4228"/>
        <end position="4239"/>
    </location>
</feature>
<protein>
    <recommendedName>
        <fullName evidence="4 9">Midasin</fullName>
    </recommendedName>
</protein>
<reference evidence="12" key="1">
    <citation type="journal article" date="2012" name="Proc. Natl. Acad. Sci. U.S.A.">
        <title>Antigenic diversity is generated by distinct evolutionary mechanisms in African trypanosome species.</title>
        <authorList>
            <person name="Jackson A.P."/>
            <person name="Berry A."/>
            <person name="Aslett M."/>
            <person name="Allison H.C."/>
            <person name="Burton P."/>
            <person name="Vavrova-Anderson J."/>
            <person name="Brown R."/>
            <person name="Browne H."/>
            <person name="Corton N."/>
            <person name="Hauser H."/>
            <person name="Gamble J."/>
            <person name="Gilderthorp R."/>
            <person name="Marcello L."/>
            <person name="McQuillan J."/>
            <person name="Otto T.D."/>
            <person name="Quail M.A."/>
            <person name="Sanders M.J."/>
            <person name="van Tonder A."/>
            <person name="Ginger M.L."/>
            <person name="Field M.C."/>
            <person name="Barry J.D."/>
            <person name="Hertz-Fowler C."/>
            <person name="Berriman M."/>
        </authorList>
    </citation>
    <scope>NUCLEOTIDE SEQUENCE</scope>
    <source>
        <strain evidence="12">IL3000</strain>
    </source>
</reference>
<dbReference type="SMART" id="SM00382">
    <property type="entry name" value="AAA"/>
    <property type="match status" value="6"/>
</dbReference>
<dbReference type="EMBL" id="HE575314">
    <property type="protein sequence ID" value="CCC89279.1"/>
    <property type="molecule type" value="Genomic_DNA"/>
</dbReference>
<evidence type="ECO:0000259" key="11">
    <source>
        <dbReference type="PROSITE" id="PS50234"/>
    </source>
</evidence>
<dbReference type="InterPro" id="IPR036465">
    <property type="entry name" value="vWFA_dom_sf"/>
</dbReference>
<evidence type="ECO:0000256" key="9">
    <source>
        <dbReference type="PIRNR" id="PIRNR010340"/>
    </source>
</evidence>
<feature type="compositionally biased region" description="Acidic residues" evidence="10">
    <location>
        <begin position="3995"/>
        <end position="4005"/>
    </location>
</feature>
<feature type="compositionally biased region" description="Basic and acidic residues" evidence="10">
    <location>
        <begin position="4107"/>
        <end position="4132"/>
    </location>
</feature>
<dbReference type="GO" id="GO:0030687">
    <property type="term" value="C:preribosome, large subunit precursor"/>
    <property type="evidence" value="ECO:0007669"/>
    <property type="project" value="TreeGrafter"/>
</dbReference>
<dbReference type="CDD" id="cd00009">
    <property type="entry name" value="AAA"/>
    <property type="match status" value="1"/>
</dbReference>
<evidence type="ECO:0000313" key="12">
    <source>
        <dbReference type="EMBL" id="CCC89279.1"/>
    </source>
</evidence>
<dbReference type="Pfam" id="PF17867">
    <property type="entry name" value="AAA_lid_7"/>
    <property type="match status" value="3"/>
</dbReference>
<evidence type="ECO:0000256" key="10">
    <source>
        <dbReference type="SAM" id="MobiDB-lite"/>
    </source>
</evidence>
<feature type="compositionally biased region" description="Acidic residues" evidence="10">
    <location>
        <begin position="4207"/>
        <end position="4220"/>
    </location>
</feature>
<dbReference type="InterPro" id="IPR025662">
    <property type="entry name" value="Sigma_54_int_dom_ATP-bd_1"/>
</dbReference>
<feature type="compositionally biased region" description="Basic and acidic residues" evidence="10">
    <location>
        <begin position="3949"/>
        <end position="3973"/>
    </location>
</feature>
<comment type="similarity">
    <text evidence="3 9">Belongs to the midasin family.</text>
</comment>
<feature type="compositionally biased region" description="Basic and acidic residues" evidence="10">
    <location>
        <begin position="3243"/>
        <end position="3253"/>
    </location>
</feature>
<feature type="compositionally biased region" description="Acidic residues" evidence="10">
    <location>
        <begin position="3733"/>
        <end position="3746"/>
    </location>
</feature>
<dbReference type="SUPFAM" id="SSF52540">
    <property type="entry name" value="P-loop containing nucleoside triphosphate hydrolases"/>
    <property type="match status" value="6"/>
</dbReference>
<dbReference type="InterPro" id="IPR003593">
    <property type="entry name" value="AAA+_ATPase"/>
</dbReference>
<evidence type="ECO:0000256" key="6">
    <source>
        <dbReference type="ARBA" id="ARBA00022840"/>
    </source>
</evidence>
<dbReference type="InterPro" id="IPR041190">
    <property type="entry name" value="Midasin_AAA_lid_5"/>
</dbReference>
<dbReference type="InterPro" id="IPR048617">
    <property type="entry name" value="MDN1_AAA_lid_4"/>
</dbReference>
<dbReference type="FunFam" id="3.40.50.300:FF:000142">
    <property type="entry name" value="Midasin"/>
    <property type="match status" value="1"/>
</dbReference>
<evidence type="ECO:0000256" key="2">
    <source>
        <dbReference type="ARBA" id="ARBA00004642"/>
    </source>
</evidence>
<evidence type="ECO:0000256" key="1">
    <source>
        <dbReference type="ARBA" id="ARBA00004604"/>
    </source>
</evidence>
<dbReference type="PROSITE" id="PS50234">
    <property type="entry name" value="VWFA"/>
    <property type="match status" value="1"/>
</dbReference>
<sequence length="4599" mass="514062">MIPTPASEYNLRNLKVSFSTSQAVLVQGEVGCGKSFLVKTLAESFGVYDTMVQVNVDDSFDSRDLLGKFSATDVPGAFEWVSGPLTTAVKSGLWILMEDIDLASFDVFSVLLSLLEESTLFLPDKNERIRAHPNFKIIATQQLRVVGDTLTTRKGVSIPFVELWGVTVLKSLTPGEMCDVATSMYTVPRSIVSALSLLPPLLFGNTLLTIRSLLKWCKRVSRRLPGGNASGNFISSTIREMMFREAFDCMLSGFSMCNEVIALTSILAESMGILPNVADSLINHSKPEMAMGKDYFLVGRVTIPLYTPLATFSQSSTVFAATRHSMTLLERIAAAVDAKENVLLTGETGVGKTFVVQYLADKVGQKLIVHNLDNQTDTSDFMGGWKPLDVSVAVRNSYQEFVDLFSQSFNSSRNAEFLNAMQIAIKKCSWLVVLKHIMKGCGSFKLKSSQQPFSEQLKERWISLGTTAQELLTALERTRNTFAFRFEEGSLVRAWREGYWILLDEVNLASTEILERISSVLGDIDTLYLTDKAAQDPIPRHKNFHVFANMNPPTDVGKKDIPPSLRSKFTEIYVDEPFEEGDVIILVNEFIGHLAADCKTQEITAFFLDYVGKAKSTLCSLDCGAKPPSVSLRTLTRAMTYVRRATSQYGFALALFDGLMLGFATSLERQFHPVVENLIKKHVFRSGEPPRPTLPTCPSEGRYVAYEHIWLPVGSEEPCKDDTFILTPSVRGHLLNVARAVFADRSVLLEGPTSSGKSSMVRYLAELTGHKFIRINNHESTEIQEYIGHYVSDEYGKLRFVDGILVDAVRNGYWVMLDELNLAPTDVLEALNRLLDDNHELFVPDTQETIKSHPQLRVFATQNPAGIYGGRKPLSRAFRNRFLEITVDDIPNSELCTILCERYSLSPSFAEKMVEIMTTLQLRRQGSQVFAGRHGFITPRDLFRWAERHPRTYQEMAEHGFLLLADRCRKLDERQIVKDVIESITRTELDERTIYSPHHWPFIAEHYKDAENRAVNEFGIVWTESMLRLFTVVGICLLHKEPVLLVGETGSSKTTVCQLWASILKRHLSIVNCHQHSEAADFLGSLRPALPNQQSNAIFQWRNGPLVECMLQGGVFVLDEISLAEDSVLERLNSVLEPGRTVTLAEKSTADVICAHEDFCILATMNPGGDFGKRELSPALRNRFTEIYVRPVVDREEVKLILSRRLLSSLVHWAEPMAVFLSDAAGACTISGSPQHISIRDIIGWVTFMNAAAGHCDEKISFIHGLDAVVLDGLGVGTGQSDSGTRGLRESLLSKAEELCGVSGECLRIPFWDLFDIMEEPKLPPEMEGRFFFGASSTCLNLSKLLRAGIMQRAILLEGSPGVGKTSIVEALGCAQGRHVVRINLSEQTDIMDLFGTFLPSPSSEESTGPQFSWSDGVLLQALKNGWWVILDELNLASQSVLEGLNALLDHRSTVFVPELGEEFQATEGFRLFACQNPLVEGGGRKGLPRSFLNRFTRVRVDPFDVDDLMRIIVAVSPAINESILRRMVSFVNELHHEVVVRRTFGVRGSPWEFNLRDILRWARLMEAYDATDRPCEFVNVLFTQRMRTDIDREMINKLAEKVFGGDAAVALSASESHFLVEDNVVLFGGKFLAHRVCQLTSLAEGVPLPLLLPSHTDTVRSLLTCAEQNHFCMLVGPSGAGKTYCIRTAATLVGVQLLTFSMNASCDTVDLLGGFNQVEGKQGQFEWSDSLILEAMQSGHWLVLDNVNYCSASVLDRLNPLVEPNGMLSVNEQGLVDGQIRVVRPHPNFRLFATLDPKYGEVSRAMRNRAVEIYVSPVKIPSLESVALTSANSLCRSTEQIDLLARYHREFLRSVFGADTASPMSVQLSDALAAGTPNTFTLVKTGAMLRAESNQEDLKACIRHKYIDNRCGHWSIHKDGVLERMDEFLNGDRRAPHEPLPTLTNLMRALSLEAVDEEDALPSRGLEAALVRIRVLRSGLALKTQMENTAGVVPCHSTFDLLLYFVLDQGTDSISSDALVESRRQFLHQTMRDVLSEEEMNDIISLVYPPSVALKVSYLDSLWCSSAQVLALHANSLRALCDGNVFISDSPALNRSFNHVLHVVAEALKEPTSAYLQQQLHRFIGPLVSLVVSSVPRYQINSDNYVSLLTKMTLVRSVFRKKAPASTGVPAAVDDFFTLLCGYLGFPFELVSDGQDVRKCISRPHVTTPEERASLAVWKASTNTVPVEKHEQLLKLLWTSTLFRSEFSLILHAQRLKESYVAALAKGLQSEIREFIDLYCTKLRVISQIHVTLWQEVLLVLGSGSSCADALESLLPLLVTGFISRYGLGGGYHSFCGSWVNAAVDVISYVESVSLAACGAKESSHVSTLDGLLKFCRVLPTSKANPFEEWEVNCLKEALILLSMCCTSQHLPHMGETATLGEGHITTPSKVLKRLRSLVAEVEGNSVLEAARPLLSMLVSGDGYAPIDSLRRVALVGALRFRLLVPKTPIDPMYKWLVKKEVAQCELSYFTRLDEAFRWSEELSMRDTCSKQRLLVREFRVKEEALLARAVEKGIVRPDPTGVKFAQLVNSLHQMRNTMLSDGRLAVVTSEEGTNESGSARRAWSEVLYQQITDILDNFGGYEDVTLTVAEPALSAALAAHIGYLMQTPSPKRGMILNVSDAIRMAQFPFLDVTSPALPPIGAQALQRRLQYLDSCLLLLQCTPARVFKRDFVEGLFGSYRDLYRAVEELEARERSEQELSVLYKEKAIVIEGDDEKHLRVLKQLFPSYEEDFIRVRDAEEEGATESATDGDALADTSQTPPPVSSTSIGRQVRVMLSGAQGTRYIRRLIDTHYHFFESLHLLRDQKTFNGDISLQAFKGRFDIISNELHGTGCRGVYECGALLSAEHEQQVLGGFAARAALLSKEFFSSTASPGDIGELRFDIFRDPAPSELRGFTPHLLNLMKALSDLSATYPDTPSLRRCTRIASCLAALPILTTPLMKVMTGCEILLRECYEWERNASRDTSIINHMTQLSAFVLRWRRLELHCWSHVFAAKREEWEMKAAIAWFKLCDLVGIQQVIPDDELRDRYLTFFQYCMDFMWGSSCGDFHVRLRLLRAFALHLTAAFDESSTFPMANAVSHLTDFFGQYSQLVSEKLKLSLSPIEEDMEEFTRIMRWEDSTYYAVRATAEKSHLKMGRGLAMLEDALRTPVLHIITAEEQRFEEDQAMGFVLSSVKLDGKGAARTVKKSARGSSTSGSKRTRAGESKDEKGIKPAKSRKRKPASDIKDDTVTEDEQVATNRGGGDLSVGVDFLREAANEIIERVTALQAPGVPQNQKVRALKTLFTVMEENGVPHTHVTQVPVWEELFATNKALLTCRSAHILAAGEQLEAATQEHYRGARWLQRMRDAENHPHKDLSGAQVKRGTGMAESLFAVSVQQVELVNVLCEVYQYLMVMRECVGACEERVIHAADEKLRMCIDICVQLQSFVHDVQWLLKERVFELEGPCSAVEELQRVVGELWRLCLTADGYRRAGVPVADTVMVQFRTVYTLARAECGRLCGTGIGCVGVAASKLCTSIDSLQEAIDSLLRAEEQSEELVCAKKPRVEVKVAWRDKVDAVVRSLECAFPNPWVRTDETDTASEPQQESEKISTRREAKPPVYQKYTTTVGTLLNEAKSVFSALHEVLHDDADNRNLSPKDRCDVLSRLDASVEHVSLYVSDAVKALHAQSHLTLVISRLLCILFRKGFCKPEENDEGEGDGDDDGDGTQLDGTGMDDGEGEKDVTDQIENEDQLMNAKDKEENEQEDKQKDEHEGSGDEEDNAADVETDFKANKEKRDENDNDEDEEEDDESDKEMGSVDGEDAQERKRMKKEKNEGNDMDSDDGSGAEDVPEDTFANEEDEMSNSGADEETANFENREAAIREAEKRQREGDEHDLAADGLEDEEEDSRSSDDDSKENDASSVGDEPDEKRNEVENGDERDSMERSSEARDAEDGDSNRNGSGEGGSDASSTDSADETEEEWADENVFHGGRQDERAGEEATEEKKDSKKRPRASQEDIGATEEQQPGEEQEQDDAGQSWRPQEKNEESKRRDHAERRASSRNPYKAIKEALQRHQRQTQQLNLNKRVEVQKQKEPDDLQRRHEDQRKWDEKVDEFEFDEEGEEEGMAATDERPPAPTEAVDDMPEKSPWEPGDPAGDGESSEADDDDSDGDDDTPLRRRQPANDVDVDMQSGDEENEEGSSANDKKSKRRVKVVKKSKNVEDARDSSQSDEDPADEFSESPDDKLLRGRKLWQEQTAAVHTLSHQLCEQLRLILAPTVADKLQGDYKTGKRLNMKRIIPYIASQFKKDRIWLRRTKPNKRNYQILVALDDSLSMHCNNAGVMSCRAVVLLAEALQQLEVGEFGIACFGKETRIVHEMHEPFIADSGPRALSEITFTQKSTNLRLLLQTTLDYLDSARRRMSGQTRSATQQLQQMMFIISDGQIMEDRAELRRLLLRAEENQQMIVFVLLDMKASGGGGDGSGSTAAAPLTADDLKGLTPAERMRRLKAEREARLQRVKSNSILDMQLVEFKGGNVVRRSYMESFPFPYYLVVRDLETLPNAIADALRQWFELLNVQY</sequence>
<dbReference type="PANTHER" id="PTHR48103:SF2">
    <property type="entry name" value="MIDASIN"/>
    <property type="match status" value="1"/>
</dbReference>
<dbReference type="GO" id="GO:0000027">
    <property type="term" value="P:ribosomal large subunit assembly"/>
    <property type="evidence" value="ECO:0007669"/>
    <property type="project" value="InterPro"/>
</dbReference>
<feature type="region of interest" description="Disordered" evidence="10">
    <location>
        <begin position="3775"/>
        <end position="4264"/>
    </location>
</feature>
<feature type="compositionally biased region" description="Acidic residues" evidence="10">
    <location>
        <begin position="3820"/>
        <end position="3833"/>
    </location>
</feature>
<evidence type="ECO:0000256" key="3">
    <source>
        <dbReference type="ARBA" id="ARBA00007188"/>
    </source>
</evidence>
<dbReference type="InterPro" id="IPR027417">
    <property type="entry name" value="P-loop_NTPase"/>
</dbReference>
<dbReference type="InterPro" id="IPR012099">
    <property type="entry name" value="Midasin"/>
</dbReference>
<feature type="compositionally biased region" description="Acidic residues" evidence="10">
    <location>
        <begin position="3797"/>
        <end position="3807"/>
    </location>
</feature>
<feature type="region of interest" description="Disordered" evidence="10">
    <location>
        <begin position="2781"/>
        <end position="2810"/>
    </location>
</feature>
<feature type="compositionally biased region" description="Acidic residues" evidence="10">
    <location>
        <begin position="4047"/>
        <end position="4056"/>
    </location>
</feature>
<dbReference type="VEuPathDB" id="TriTrypDB:TcIL3000_1_370"/>
<feature type="region of interest" description="Disordered" evidence="10">
    <location>
        <begin position="3224"/>
        <end position="3283"/>
    </location>
</feature>
<dbReference type="FunFam" id="3.40.50.300:FF:002451">
    <property type="entry name" value="Midasin"/>
    <property type="match status" value="1"/>
</dbReference>
<dbReference type="FunFam" id="3.40.50.300:FF:001053">
    <property type="entry name" value="Midasin"/>
    <property type="match status" value="1"/>
</dbReference>
<feature type="region of interest" description="Disordered" evidence="10">
    <location>
        <begin position="3732"/>
        <end position="3762"/>
    </location>
</feature>
<dbReference type="SUPFAM" id="SSF53300">
    <property type="entry name" value="vWA-like"/>
    <property type="match status" value="1"/>
</dbReference>
<keyword evidence="5 9" id="KW-0547">Nucleotide-binding</keyword>
<dbReference type="Pfam" id="PF07728">
    <property type="entry name" value="AAA_5"/>
    <property type="match status" value="7"/>
</dbReference>
<dbReference type="Pfam" id="PF17865">
    <property type="entry name" value="AAA_lid_5"/>
    <property type="match status" value="1"/>
</dbReference>